<dbReference type="AlphaFoldDB" id="A0A0P0XJS8"/>
<feature type="compositionally biased region" description="Acidic residues" evidence="1">
    <location>
        <begin position="7"/>
        <end position="26"/>
    </location>
</feature>
<dbReference type="PaxDb" id="39947-A0A0P0XJS8"/>
<feature type="region of interest" description="Disordered" evidence="1">
    <location>
        <begin position="1"/>
        <end position="26"/>
    </location>
</feature>
<protein>
    <submittedName>
        <fullName evidence="2">Os08g0544250 protein</fullName>
    </submittedName>
</protein>
<feature type="non-terminal residue" evidence="2">
    <location>
        <position position="108"/>
    </location>
</feature>
<reference evidence="3" key="1">
    <citation type="journal article" date="2005" name="Nature">
        <title>The map-based sequence of the rice genome.</title>
        <authorList>
            <consortium name="International rice genome sequencing project (IRGSP)"/>
            <person name="Matsumoto T."/>
            <person name="Wu J."/>
            <person name="Kanamori H."/>
            <person name="Katayose Y."/>
            <person name="Fujisawa M."/>
            <person name="Namiki N."/>
            <person name="Mizuno H."/>
            <person name="Yamamoto K."/>
            <person name="Antonio B.A."/>
            <person name="Baba T."/>
            <person name="Sakata K."/>
            <person name="Nagamura Y."/>
            <person name="Aoki H."/>
            <person name="Arikawa K."/>
            <person name="Arita K."/>
            <person name="Bito T."/>
            <person name="Chiden Y."/>
            <person name="Fujitsuka N."/>
            <person name="Fukunaka R."/>
            <person name="Hamada M."/>
            <person name="Harada C."/>
            <person name="Hayashi A."/>
            <person name="Hijishita S."/>
            <person name="Honda M."/>
            <person name="Hosokawa S."/>
            <person name="Ichikawa Y."/>
            <person name="Idonuma A."/>
            <person name="Iijima M."/>
            <person name="Ikeda M."/>
            <person name="Ikeno M."/>
            <person name="Ito K."/>
            <person name="Ito S."/>
            <person name="Ito T."/>
            <person name="Ito Y."/>
            <person name="Ito Y."/>
            <person name="Iwabuchi A."/>
            <person name="Kamiya K."/>
            <person name="Karasawa W."/>
            <person name="Kurita K."/>
            <person name="Katagiri S."/>
            <person name="Kikuta A."/>
            <person name="Kobayashi H."/>
            <person name="Kobayashi N."/>
            <person name="Machita K."/>
            <person name="Maehara T."/>
            <person name="Masukawa M."/>
            <person name="Mizubayashi T."/>
            <person name="Mukai Y."/>
            <person name="Nagasaki H."/>
            <person name="Nagata Y."/>
            <person name="Naito S."/>
            <person name="Nakashima M."/>
            <person name="Nakama Y."/>
            <person name="Nakamichi Y."/>
            <person name="Nakamura M."/>
            <person name="Meguro A."/>
            <person name="Negishi M."/>
            <person name="Ohta I."/>
            <person name="Ohta T."/>
            <person name="Okamoto M."/>
            <person name="Ono N."/>
            <person name="Saji S."/>
            <person name="Sakaguchi M."/>
            <person name="Sakai K."/>
            <person name="Shibata M."/>
            <person name="Shimokawa T."/>
            <person name="Song J."/>
            <person name="Takazaki Y."/>
            <person name="Terasawa K."/>
            <person name="Tsugane M."/>
            <person name="Tsuji K."/>
            <person name="Ueda S."/>
            <person name="Waki K."/>
            <person name="Yamagata H."/>
            <person name="Yamamoto M."/>
            <person name="Yamamoto S."/>
            <person name="Yamane H."/>
            <person name="Yoshiki S."/>
            <person name="Yoshihara R."/>
            <person name="Yukawa K."/>
            <person name="Zhong H."/>
            <person name="Yano M."/>
            <person name="Yuan Q."/>
            <person name="Ouyang S."/>
            <person name="Liu J."/>
            <person name="Jones K.M."/>
            <person name="Gansberger K."/>
            <person name="Moffat K."/>
            <person name="Hill J."/>
            <person name="Bera J."/>
            <person name="Fadrosh D."/>
            <person name="Jin S."/>
            <person name="Johri S."/>
            <person name="Kim M."/>
            <person name="Overton L."/>
            <person name="Reardon M."/>
            <person name="Tsitrin T."/>
            <person name="Vuong H."/>
            <person name="Weaver B."/>
            <person name="Ciecko A."/>
            <person name="Tallon L."/>
            <person name="Jackson J."/>
            <person name="Pai G."/>
            <person name="Aken S.V."/>
            <person name="Utterback T."/>
            <person name="Reidmuller S."/>
            <person name="Feldblyum T."/>
            <person name="Hsiao J."/>
            <person name="Zismann V."/>
            <person name="Iobst S."/>
            <person name="de Vazeille A.R."/>
            <person name="Buell C.R."/>
            <person name="Ying K."/>
            <person name="Li Y."/>
            <person name="Lu T."/>
            <person name="Huang Y."/>
            <person name="Zhao Q."/>
            <person name="Feng Q."/>
            <person name="Zhang L."/>
            <person name="Zhu J."/>
            <person name="Weng Q."/>
            <person name="Mu J."/>
            <person name="Lu Y."/>
            <person name="Fan D."/>
            <person name="Liu Y."/>
            <person name="Guan J."/>
            <person name="Zhang Y."/>
            <person name="Yu S."/>
            <person name="Liu X."/>
            <person name="Zhang Y."/>
            <person name="Hong G."/>
            <person name="Han B."/>
            <person name="Choisne N."/>
            <person name="Demange N."/>
            <person name="Orjeda G."/>
            <person name="Samain S."/>
            <person name="Cattolico L."/>
            <person name="Pelletier E."/>
            <person name="Couloux A."/>
            <person name="Segurens B."/>
            <person name="Wincker P."/>
            <person name="D'Hont A."/>
            <person name="Scarpelli C."/>
            <person name="Weissenbach J."/>
            <person name="Salanoubat M."/>
            <person name="Quetier F."/>
            <person name="Yu Y."/>
            <person name="Kim H.R."/>
            <person name="Rambo T."/>
            <person name="Currie J."/>
            <person name="Collura K."/>
            <person name="Luo M."/>
            <person name="Yang T."/>
            <person name="Ammiraju J.S.S."/>
            <person name="Engler F."/>
            <person name="Soderlund C."/>
            <person name="Wing R.A."/>
            <person name="Palmer L.E."/>
            <person name="de la Bastide M."/>
            <person name="Spiegel L."/>
            <person name="Nascimento L."/>
            <person name="Zutavern T."/>
            <person name="O'Shaughnessy A."/>
            <person name="Dike S."/>
            <person name="Dedhia N."/>
            <person name="Preston R."/>
            <person name="Balija V."/>
            <person name="McCombie W.R."/>
            <person name="Chow T."/>
            <person name="Chen H."/>
            <person name="Chung M."/>
            <person name="Chen C."/>
            <person name="Shaw J."/>
            <person name="Wu H."/>
            <person name="Hsiao K."/>
            <person name="Chao Y."/>
            <person name="Chu M."/>
            <person name="Cheng C."/>
            <person name="Hour A."/>
            <person name="Lee P."/>
            <person name="Lin S."/>
            <person name="Lin Y."/>
            <person name="Liou J."/>
            <person name="Liu S."/>
            <person name="Hsing Y."/>
            <person name="Raghuvanshi S."/>
            <person name="Mohanty A."/>
            <person name="Bharti A.K."/>
            <person name="Gaur A."/>
            <person name="Gupta V."/>
            <person name="Kumar D."/>
            <person name="Ravi V."/>
            <person name="Vij S."/>
            <person name="Kapur A."/>
            <person name="Khurana P."/>
            <person name="Khurana P."/>
            <person name="Khurana J.P."/>
            <person name="Tyagi A.K."/>
            <person name="Gaikwad K."/>
            <person name="Singh A."/>
            <person name="Dalal V."/>
            <person name="Srivastava S."/>
            <person name="Dixit A."/>
            <person name="Pal A.K."/>
            <person name="Ghazi I.A."/>
            <person name="Yadav M."/>
            <person name="Pandit A."/>
            <person name="Bhargava A."/>
            <person name="Sureshbabu K."/>
            <person name="Batra K."/>
            <person name="Sharma T.R."/>
            <person name="Mohapatra T."/>
            <person name="Singh N.K."/>
            <person name="Messing J."/>
            <person name="Nelson A.B."/>
            <person name="Fuks G."/>
            <person name="Kavchok S."/>
            <person name="Keizer G."/>
            <person name="Linton E."/>
            <person name="Llaca V."/>
            <person name="Song R."/>
            <person name="Tanyolac B."/>
            <person name="Young S."/>
            <person name="Ho-Il K."/>
            <person name="Hahn J.H."/>
            <person name="Sangsakoo G."/>
            <person name="Vanavichit A."/>
            <person name="de Mattos Luiz.A.T."/>
            <person name="Zimmer P.D."/>
            <person name="Malone G."/>
            <person name="Dellagostin O."/>
            <person name="de Oliveira A.C."/>
            <person name="Bevan M."/>
            <person name="Bancroft I."/>
            <person name="Minx P."/>
            <person name="Cordum H."/>
            <person name="Wilson R."/>
            <person name="Cheng Z."/>
            <person name="Jin W."/>
            <person name="Jiang J."/>
            <person name="Leong S.A."/>
            <person name="Iwama H."/>
            <person name="Gojobori T."/>
            <person name="Itoh T."/>
            <person name="Niimura Y."/>
            <person name="Fujii Y."/>
            <person name="Habara T."/>
            <person name="Sakai H."/>
            <person name="Sato Y."/>
            <person name="Wilson G."/>
            <person name="Kumar K."/>
            <person name="McCouch S."/>
            <person name="Juretic N."/>
            <person name="Hoen D."/>
            <person name="Wright S."/>
            <person name="Bruskiewich R."/>
            <person name="Bureau T."/>
            <person name="Miyao A."/>
            <person name="Hirochika H."/>
            <person name="Nishikawa T."/>
            <person name="Kadowaki K."/>
            <person name="Sugiura M."/>
            <person name="Burr B."/>
            <person name="Sasaki T."/>
        </authorList>
    </citation>
    <scope>NUCLEOTIDE SEQUENCE [LARGE SCALE GENOMIC DNA]</scope>
    <source>
        <strain evidence="3">cv. Nipponbare</strain>
    </source>
</reference>
<proteinExistence type="predicted"/>
<reference evidence="2 3" key="3">
    <citation type="journal article" date="2013" name="Rice">
        <title>Improvement of the Oryza sativa Nipponbare reference genome using next generation sequence and optical map data.</title>
        <authorList>
            <person name="Kawahara Y."/>
            <person name="de la Bastide M."/>
            <person name="Hamilton J.P."/>
            <person name="Kanamori H."/>
            <person name="McCombie W.R."/>
            <person name="Ouyang S."/>
            <person name="Schwartz D.C."/>
            <person name="Tanaka T."/>
            <person name="Wu J."/>
            <person name="Zhou S."/>
            <person name="Childs K.L."/>
            <person name="Davidson R.M."/>
            <person name="Lin H."/>
            <person name="Quesada-Ocampo L."/>
            <person name="Vaillancourt B."/>
            <person name="Sakai H."/>
            <person name="Lee S.S."/>
            <person name="Kim J."/>
            <person name="Numa H."/>
            <person name="Itoh T."/>
            <person name="Buell C.R."/>
            <person name="Matsumoto T."/>
        </authorList>
    </citation>
    <scope>NUCLEOTIDE SEQUENCE [LARGE SCALE GENOMIC DNA]</scope>
    <source>
        <strain evidence="3">cv. Nipponbare</strain>
    </source>
</reference>
<dbReference type="Proteomes" id="UP000059680">
    <property type="component" value="Chromosome 8"/>
</dbReference>
<dbReference type="FunCoup" id="A0A0P0XJS8">
    <property type="interactions" value="31"/>
</dbReference>
<accession>A0A0P0XJS8</accession>
<name>A0A0P0XJS8_ORYSJ</name>
<dbReference type="Gramene" id="Os08t0544250-00">
    <property type="protein sequence ID" value="Os08t0544250-00"/>
    <property type="gene ID" value="Os08g0544250"/>
</dbReference>
<keyword evidence="3" id="KW-1185">Reference proteome</keyword>
<dbReference type="EMBL" id="AP014964">
    <property type="protein sequence ID" value="BAT06523.1"/>
    <property type="molecule type" value="Genomic_DNA"/>
</dbReference>
<reference evidence="2 3" key="2">
    <citation type="journal article" date="2013" name="Plant Cell Physiol.">
        <title>Rice Annotation Project Database (RAP-DB): an integrative and interactive database for rice genomics.</title>
        <authorList>
            <person name="Sakai H."/>
            <person name="Lee S.S."/>
            <person name="Tanaka T."/>
            <person name="Numa H."/>
            <person name="Kim J."/>
            <person name="Kawahara Y."/>
            <person name="Wakimoto H."/>
            <person name="Yang C.C."/>
            <person name="Iwamoto M."/>
            <person name="Abe T."/>
            <person name="Yamada Y."/>
            <person name="Muto A."/>
            <person name="Inokuchi H."/>
            <person name="Ikemura T."/>
            <person name="Matsumoto T."/>
            <person name="Sasaki T."/>
            <person name="Itoh T."/>
        </authorList>
    </citation>
    <scope>NUCLEOTIDE SEQUENCE [LARGE SCALE GENOMIC DNA]</scope>
    <source>
        <strain evidence="3">cv. Nipponbare</strain>
    </source>
</reference>
<evidence type="ECO:0000256" key="1">
    <source>
        <dbReference type="SAM" id="MobiDB-lite"/>
    </source>
</evidence>
<sequence>LPPLELEVLDGEEEEEGEERDDGDVQAGDEVEVAVLESEVALQELLHRLLWLPWHLDQLRPVSQLREHEPVHRPCRRVCPIHPSPPHRDHLHHLLLFISSRVVVPVFQ</sequence>
<dbReference type="InParanoid" id="A0A0P0XJS8"/>
<evidence type="ECO:0000313" key="3">
    <source>
        <dbReference type="Proteomes" id="UP000059680"/>
    </source>
</evidence>
<gene>
    <name evidence="2" type="ordered locus">Os08g0544250</name>
    <name evidence="2" type="ORF">OSNPB_080544250</name>
</gene>
<evidence type="ECO:0000313" key="2">
    <source>
        <dbReference type="EMBL" id="BAT06523.1"/>
    </source>
</evidence>
<organism evidence="2 3">
    <name type="scientific">Oryza sativa subsp. japonica</name>
    <name type="common">Rice</name>
    <dbReference type="NCBI Taxonomy" id="39947"/>
    <lineage>
        <taxon>Eukaryota</taxon>
        <taxon>Viridiplantae</taxon>
        <taxon>Streptophyta</taxon>
        <taxon>Embryophyta</taxon>
        <taxon>Tracheophyta</taxon>
        <taxon>Spermatophyta</taxon>
        <taxon>Magnoliopsida</taxon>
        <taxon>Liliopsida</taxon>
        <taxon>Poales</taxon>
        <taxon>Poaceae</taxon>
        <taxon>BOP clade</taxon>
        <taxon>Oryzoideae</taxon>
        <taxon>Oryzeae</taxon>
        <taxon>Oryzinae</taxon>
        <taxon>Oryza</taxon>
        <taxon>Oryza sativa</taxon>
    </lineage>
</organism>